<protein>
    <submittedName>
        <fullName evidence="9">Multiple sugar transport system permease protein</fullName>
    </submittedName>
</protein>
<feature type="domain" description="ABC transmembrane type-1" evidence="8">
    <location>
        <begin position="91"/>
        <end position="305"/>
    </location>
</feature>
<feature type="transmembrane region" description="Helical" evidence="7">
    <location>
        <begin position="22"/>
        <end position="51"/>
    </location>
</feature>
<feature type="transmembrane region" description="Helical" evidence="7">
    <location>
        <begin position="232"/>
        <end position="249"/>
    </location>
</feature>
<comment type="similarity">
    <text evidence="7">Belongs to the binding-protein-dependent transport system permease family.</text>
</comment>
<dbReference type="Pfam" id="PF00528">
    <property type="entry name" value="BPD_transp_1"/>
    <property type="match status" value="1"/>
</dbReference>
<keyword evidence="2 7" id="KW-0813">Transport</keyword>
<keyword evidence="5 7" id="KW-1133">Transmembrane helix</keyword>
<sequence>MADRPGSTGARRRAGAGWRRPGLAYLLLLPALLLELLVHLVPMAVGVWMSFRELTQFFIRNWSAAPWAGLRNYKVAVDVDSAIGAALLRSLWITLAYALLVVVGSWLLGFVAALLLQRPMRNRGLLRTLFLVPYALPAYAAVIAWNFMLQRDTGMINHLLVDNLHLTDDRAFWLLGDRSFVAIVLVSIWRHWPFAFLIIMAGMQNIPTDLYEAAAIDGAGPGQQIRRVTLPMLRPVSLVLILVLFLWTFNDFTTPFVLFGAATPEQADLISVHIYQSSFVTWNFGLGSAMSVLLLLFLLLLTAGYLLLTSRRRRRAV</sequence>
<feature type="transmembrane region" description="Helical" evidence="7">
    <location>
        <begin position="180"/>
        <end position="201"/>
    </location>
</feature>
<dbReference type="SUPFAM" id="SSF161098">
    <property type="entry name" value="MetI-like"/>
    <property type="match status" value="1"/>
</dbReference>
<gene>
    <name evidence="9" type="ORF">H4W31_000056</name>
</gene>
<dbReference type="PANTHER" id="PTHR30193">
    <property type="entry name" value="ABC TRANSPORTER PERMEASE PROTEIN"/>
    <property type="match status" value="1"/>
</dbReference>
<dbReference type="PROSITE" id="PS50928">
    <property type="entry name" value="ABC_TM1"/>
    <property type="match status" value="1"/>
</dbReference>
<comment type="subcellular location">
    <subcellularLocation>
        <location evidence="1 7">Cell membrane</location>
        <topology evidence="1 7">Multi-pass membrane protein</topology>
    </subcellularLocation>
</comment>
<dbReference type="EMBL" id="JADBEB010000001">
    <property type="protein sequence ID" value="MBE1484418.1"/>
    <property type="molecule type" value="Genomic_DNA"/>
</dbReference>
<evidence type="ECO:0000313" key="9">
    <source>
        <dbReference type="EMBL" id="MBE1484418.1"/>
    </source>
</evidence>
<evidence type="ECO:0000256" key="4">
    <source>
        <dbReference type="ARBA" id="ARBA00022692"/>
    </source>
</evidence>
<keyword evidence="10" id="KW-1185">Reference proteome</keyword>
<name>A0A927M2L2_9ACTN</name>
<dbReference type="Proteomes" id="UP000649753">
    <property type="component" value="Unassembled WGS sequence"/>
</dbReference>
<evidence type="ECO:0000256" key="6">
    <source>
        <dbReference type="ARBA" id="ARBA00023136"/>
    </source>
</evidence>
<dbReference type="InterPro" id="IPR000515">
    <property type="entry name" value="MetI-like"/>
</dbReference>
<evidence type="ECO:0000256" key="3">
    <source>
        <dbReference type="ARBA" id="ARBA00022475"/>
    </source>
</evidence>
<reference evidence="9" key="1">
    <citation type="submission" date="2020-10" db="EMBL/GenBank/DDBJ databases">
        <title>Sequencing the genomes of 1000 actinobacteria strains.</title>
        <authorList>
            <person name="Klenk H.-P."/>
        </authorList>
    </citation>
    <scope>NUCLEOTIDE SEQUENCE</scope>
    <source>
        <strain evidence="9">DSM 46832</strain>
    </source>
</reference>
<dbReference type="RefSeq" id="WP_318782950.1">
    <property type="nucleotide sequence ID" value="NZ_JADBEB010000001.1"/>
</dbReference>
<dbReference type="GO" id="GO:0055085">
    <property type="term" value="P:transmembrane transport"/>
    <property type="evidence" value="ECO:0007669"/>
    <property type="project" value="InterPro"/>
</dbReference>
<evidence type="ECO:0000256" key="1">
    <source>
        <dbReference type="ARBA" id="ARBA00004651"/>
    </source>
</evidence>
<keyword evidence="4 7" id="KW-0812">Transmembrane</keyword>
<evidence type="ECO:0000256" key="2">
    <source>
        <dbReference type="ARBA" id="ARBA00022448"/>
    </source>
</evidence>
<dbReference type="GO" id="GO:0005886">
    <property type="term" value="C:plasma membrane"/>
    <property type="evidence" value="ECO:0007669"/>
    <property type="project" value="UniProtKB-SubCell"/>
</dbReference>
<dbReference type="InterPro" id="IPR051393">
    <property type="entry name" value="ABC_transporter_permease"/>
</dbReference>
<keyword evidence="9" id="KW-0762">Sugar transport</keyword>
<comment type="caution">
    <text evidence="9">The sequence shown here is derived from an EMBL/GenBank/DDBJ whole genome shotgun (WGS) entry which is preliminary data.</text>
</comment>
<dbReference type="PANTHER" id="PTHR30193:SF37">
    <property type="entry name" value="INNER MEMBRANE ABC TRANSPORTER PERMEASE PROTEIN YCJO"/>
    <property type="match status" value="1"/>
</dbReference>
<keyword evidence="6 7" id="KW-0472">Membrane</keyword>
<dbReference type="Gene3D" id="1.10.3720.10">
    <property type="entry name" value="MetI-like"/>
    <property type="match status" value="1"/>
</dbReference>
<accession>A0A927M2L2</accession>
<dbReference type="CDD" id="cd06261">
    <property type="entry name" value="TM_PBP2"/>
    <property type="match status" value="1"/>
</dbReference>
<organism evidence="9 10">
    <name type="scientific">Plantactinospora soyae</name>
    <dbReference type="NCBI Taxonomy" id="1544732"/>
    <lineage>
        <taxon>Bacteria</taxon>
        <taxon>Bacillati</taxon>
        <taxon>Actinomycetota</taxon>
        <taxon>Actinomycetes</taxon>
        <taxon>Micromonosporales</taxon>
        <taxon>Micromonosporaceae</taxon>
        <taxon>Plantactinospora</taxon>
    </lineage>
</organism>
<evidence type="ECO:0000256" key="5">
    <source>
        <dbReference type="ARBA" id="ARBA00022989"/>
    </source>
</evidence>
<evidence type="ECO:0000259" key="8">
    <source>
        <dbReference type="PROSITE" id="PS50928"/>
    </source>
</evidence>
<feature type="transmembrane region" description="Helical" evidence="7">
    <location>
        <begin position="128"/>
        <end position="148"/>
    </location>
</feature>
<feature type="transmembrane region" description="Helical" evidence="7">
    <location>
        <begin position="91"/>
        <end position="116"/>
    </location>
</feature>
<evidence type="ECO:0000256" key="7">
    <source>
        <dbReference type="RuleBase" id="RU363032"/>
    </source>
</evidence>
<evidence type="ECO:0000313" key="10">
    <source>
        <dbReference type="Proteomes" id="UP000649753"/>
    </source>
</evidence>
<dbReference type="AlphaFoldDB" id="A0A927M2L2"/>
<proteinExistence type="inferred from homology"/>
<feature type="transmembrane region" description="Helical" evidence="7">
    <location>
        <begin position="284"/>
        <end position="308"/>
    </location>
</feature>
<dbReference type="InterPro" id="IPR035906">
    <property type="entry name" value="MetI-like_sf"/>
</dbReference>
<keyword evidence="3" id="KW-1003">Cell membrane</keyword>